<organism evidence="2 3">
    <name type="scientific">Gossypium arboreum</name>
    <name type="common">Tree cotton</name>
    <name type="synonym">Gossypium nanking</name>
    <dbReference type="NCBI Taxonomy" id="29729"/>
    <lineage>
        <taxon>Eukaryota</taxon>
        <taxon>Viridiplantae</taxon>
        <taxon>Streptophyta</taxon>
        <taxon>Embryophyta</taxon>
        <taxon>Tracheophyta</taxon>
        <taxon>Spermatophyta</taxon>
        <taxon>Magnoliopsida</taxon>
        <taxon>eudicotyledons</taxon>
        <taxon>Gunneridae</taxon>
        <taxon>Pentapetalae</taxon>
        <taxon>rosids</taxon>
        <taxon>malvids</taxon>
        <taxon>Malvales</taxon>
        <taxon>Malvaceae</taxon>
        <taxon>Malvoideae</taxon>
        <taxon>Gossypium</taxon>
    </lineage>
</organism>
<protein>
    <submittedName>
        <fullName evidence="2">Uncharacterized protein</fullName>
    </submittedName>
</protein>
<sequence>MMTVSCQNGNGQTSSTPSRKITSERLLSTIWEHKNQLYEI</sequence>
<reference evidence="3" key="1">
    <citation type="submission" date="2014-09" db="EMBL/GenBank/DDBJ databases">
        <authorList>
            <person name="Mudge J."/>
            <person name="Ramaraj T."/>
            <person name="Lindquist I.E."/>
            <person name="Bharti A.K."/>
            <person name="Sundararajan A."/>
            <person name="Cameron C.T."/>
            <person name="Woodward J.E."/>
            <person name="May G.D."/>
            <person name="Brubaker C."/>
            <person name="Broadhvest J."/>
            <person name="Wilkins T.A."/>
        </authorList>
    </citation>
    <scope>NUCLEOTIDE SEQUENCE</scope>
    <source>
        <strain evidence="3">cv. AKA8401</strain>
    </source>
</reference>
<name>A0A0B0P5C7_GOSAR</name>
<evidence type="ECO:0000313" key="2">
    <source>
        <dbReference type="EMBL" id="KHG20112.1"/>
    </source>
</evidence>
<dbReference type="Proteomes" id="UP000032142">
    <property type="component" value="Unassembled WGS sequence"/>
</dbReference>
<feature type="region of interest" description="Disordered" evidence="1">
    <location>
        <begin position="1"/>
        <end position="21"/>
    </location>
</feature>
<dbReference type="AlphaFoldDB" id="A0A0B0P5C7"/>
<feature type="compositionally biased region" description="Polar residues" evidence="1">
    <location>
        <begin position="1"/>
        <end position="20"/>
    </location>
</feature>
<keyword evidence="3" id="KW-1185">Reference proteome</keyword>
<evidence type="ECO:0000256" key="1">
    <source>
        <dbReference type="SAM" id="MobiDB-lite"/>
    </source>
</evidence>
<evidence type="ECO:0000313" key="3">
    <source>
        <dbReference type="Proteomes" id="UP000032142"/>
    </source>
</evidence>
<accession>A0A0B0P5C7</accession>
<gene>
    <name evidence="2" type="ORF">F383_01086</name>
</gene>
<proteinExistence type="predicted"/>
<dbReference type="EMBL" id="KN414919">
    <property type="protein sequence ID" value="KHG20112.1"/>
    <property type="molecule type" value="Genomic_DNA"/>
</dbReference>